<keyword evidence="15" id="KW-1185">Reference proteome</keyword>
<evidence type="ECO:0000313" key="15">
    <source>
        <dbReference type="Proteomes" id="UP001491310"/>
    </source>
</evidence>
<dbReference type="InterPro" id="IPR007866">
    <property type="entry name" value="TRIC_channel"/>
</dbReference>
<evidence type="ECO:0000256" key="2">
    <source>
        <dbReference type="ARBA" id="ARBA00005766"/>
    </source>
</evidence>
<keyword evidence="4" id="KW-0633">Potassium transport</keyword>
<keyword evidence="9" id="KW-0406">Ion transport</keyword>
<protein>
    <submittedName>
        <fullName evidence="14">Uncharacterized protein</fullName>
    </submittedName>
</protein>
<evidence type="ECO:0000256" key="11">
    <source>
        <dbReference type="ARBA" id="ARBA00023303"/>
    </source>
</evidence>
<evidence type="ECO:0000256" key="5">
    <source>
        <dbReference type="ARBA" id="ARBA00022692"/>
    </source>
</evidence>
<comment type="caution">
    <text evidence="14">The sequence shown here is derived from an EMBL/GenBank/DDBJ whole genome shotgun (WGS) entry which is preliminary data.</text>
</comment>
<evidence type="ECO:0000313" key="14">
    <source>
        <dbReference type="EMBL" id="KAK9901978.1"/>
    </source>
</evidence>
<dbReference type="PANTHER" id="PTHR12454">
    <property type="entry name" value="TRIMERIC INTRACELLULAR CATION CHANNEL"/>
    <property type="match status" value="1"/>
</dbReference>
<evidence type="ECO:0000256" key="7">
    <source>
        <dbReference type="ARBA" id="ARBA00022958"/>
    </source>
</evidence>
<comment type="subcellular location">
    <subcellularLocation>
        <location evidence="1">Endomembrane system</location>
        <topology evidence="1">Multi-pass membrane protein</topology>
    </subcellularLocation>
</comment>
<feature type="transmembrane region" description="Helical" evidence="13">
    <location>
        <begin position="70"/>
        <end position="91"/>
    </location>
</feature>
<feature type="region of interest" description="Disordered" evidence="12">
    <location>
        <begin position="246"/>
        <end position="280"/>
    </location>
</feature>
<keyword evidence="11" id="KW-0407">Ion channel</keyword>
<feature type="transmembrane region" description="Helical" evidence="13">
    <location>
        <begin position="134"/>
        <end position="157"/>
    </location>
</feature>
<organism evidence="14 15">
    <name type="scientific">Coccomyxa subellipsoidea</name>
    <dbReference type="NCBI Taxonomy" id="248742"/>
    <lineage>
        <taxon>Eukaryota</taxon>
        <taxon>Viridiplantae</taxon>
        <taxon>Chlorophyta</taxon>
        <taxon>core chlorophytes</taxon>
        <taxon>Trebouxiophyceae</taxon>
        <taxon>Trebouxiophyceae incertae sedis</taxon>
        <taxon>Coccomyxaceae</taxon>
        <taxon>Coccomyxa</taxon>
    </lineage>
</organism>
<dbReference type="PANTHER" id="PTHR12454:SF11">
    <property type="entry name" value="GH25683P"/>
    <property type="match status" value="1"/>
</dbReference>
<dbReference type="Pfam" id="PF05197">
    <property type="entry name" value="TRIC"/>
    <property type="match status" value="1"/>
</dbReference>
<dbReference type="EMBL" id="JALJOT010000016">
    <property type="protein sequence ID" value="KAK9901978.1"/>
    <property type="molecule type" value="Genomic_DNA"/>
</dbReference>
<proteinExistence type="inferred from homology"/>
<reference evidence="14 15" key="1">
    <citation type="journal article" date="2024" name="Nat. Commun.">
        <title>Phylogenomics reveals the evolutionary origins of lichenization in chlorophyte algae.</title>
        <authorList>
            <person name="Puginier C."/>
            <person name="Libourel C."/>
            <person name="Otte J."/>
            <person name="Skaloud P."/>
            <person name="Haon M."/>
            <person name="Grisel S."/>
            <person name="Petersen M."/>
            <person name="Berrin J.G."/>
            <person name="Delaux P.M."/>
            <person name="Dal Grande F."/>
            <person name="Keller J."/>
        </authorList>
    </citation>
    <scope>NUCLEOTIDE SEQUENCE [LARGE SCALE GENOMIC DNA]</scope>
    <source>
        <strain evidence="14 15">SAG 216-7</strain>
    </source>
</reference>
<keyword evidence="7" id="KW-0630">Potassium</keyword>
<keyword evidence="5 13" id="KW-0812">Transmembrane</keyword>
<feature type="transmembrane region" description="Helical" evidence="13">
    <location>
        <begin position="43"/>
        <end position="64"/>
    </location>
</feature>
<keyword evidence="10 13" id="KW-0472">Membrane</keyword>
<accession>A0ABR2YBS9</accession>
<keyword evidence="6" id="KW-0631">Potassium channel</keyword>
<comment type="similarity">
    <text evidence="2">Belongs to the TMEM38 family.</text>
</comment>
<feature type="transmembrane region" description="Helical" evidence="13">
    <location>
        <begin position="177"/>
        <end position="200"/>
    </location>
</feature>
<evidence type="ECO:0000256" key="12">
    <source>
        <dbReference type="SAM" id="MobiDB-lite"/>
    </source>
</evidence>
<feature type="transmembrane region" description="Helical" evidence="13">
    <location>
        <begin position="20"/>
        <end position="36"/>
    </location>
</feature>
<sequence>MADSKSPLADIGKFYESLPFEYLLIGHCLIVASWFPKLKDRYLLSYWVGALAAFGGGILTALLIQDPKRAPIPLLSSNTVGVIWTICWWLINYFPGNLVAKMFSVAPFRISAKVCLNLLRAGLIASRIDLTSQLYPGVLAAPLIIGSIAGSGGRFSIDPILSGFGALEGPAEIAQPAFAARSGFVGSLLYWVTVHVYGVLTPLEGKALITTLFIAHGVLVDLFGWHFDFTFPAAYLAHALTNVPMPGRPQKAPQPKQATSTTASSKRKEDSTRQENKKAK</sequence>
<evidence type="ECO:0000256" key="6">
    <source>
        <dbReference type="ARBA" id="ARBA00022826"/>
    </source>
</evidence>
<evidence type="ECO:0000256" key="13">
    <source>
        <dbReference type="SAM" id="Phobius"/>
    </source>
</evidence>
<feature type="compositionally biased region" description="Basic and acidic residues" evidence="12">
    <location>
        <begin position="266"/>
        <end position="280"/>
    </location>
</feature>
<evidence type="ECO:0000256" key="8">
    <source>
        <dbReference type="ARBA" id="ARBA00022989"/>
    </source>
</evidence>
<keyword evidence="8 13" id="KW-1133">Transmembrane helix</keyword>
<evidence type="ECO:0000256" key="10">
    <source>
        <dbReference type="ARBA" id="ARBA00023136"/>
    </source>
</evidence>
<gene>
    <name evidence="14" type="ORF">WJX75_000130</name>
</gene>
<evidence type="ECO:0000256" key="3">
    <source>
        <dbReference type="ARBA" id="ARBA00022448"/>
    </source>
</evidence>
<dbReference type="Proteomes" id="UP001491310">
    <property type="component" value="Unassembled WGS sequence"/>
</dbReference>
<evidence type="ECO:0000256" key="4">
    <source>
        <dbReference type="ARBA" id="ARBA00022538"/>
    </source>
</evidence>
<keyword evidence="3" id="KW-0813">Transport</keyword>
<evidence type="ECO:0000256" key="9">
    <source>
        <dbReference type="ARBA" id="ARBA00023065"/>
    </source>
</evidence>
<name>A0ABR2YBS9_9CHLO</name>
<evidence type="ECO:0000256" key="1">
    <source>
        <dbReference type="ARBA" id="ARBA00004127"/>
    </source>
</evidence>